<evidence type="ECO:0000256" key="1">
    <source>
        <dbReference type="ARBA" id="ARBA00004229"/>
    </source>
</evidence>
<dbReference type="PANTHER" id="PTHR31793">
    <property type="entry name" value="4-HYDROXYBENZOYL-COA THIOESTERASE FAMILY MEMBER"/>
    <property type="match status" value="1"/>
</dbReference>
<comment type="subcellular location">
    <subcellularLocation>
        <location evidence="1">Plastid</location>
        <location evidence="1">Chloroplast</location>
    </subcellularLocation>
</comment>
<sequence>MFQATSTGAQIMHAAFPRSWRRGHVLPLRSAKIFKPLACLELRGSTGMGRFHEIELKVRDYELDQFGVVNNAVYANYCQHGRHEFMDSIGINCNEVSRSGGALAIPELTIKFLAPLRSGCRFVVKTRISGISLVRIYFEQFIFKLPNQEPILEAKGTAVWLDNKYRPTRVPSHVRSYFGHFQCQHLVD</sequence>
<dbReference type="FunFam" id="3.10.129.10:FF:000037">
    <property type="entry name" value="acyl-acyl carrier protein thioesterase ATL3, chloroplastic"/>
    <property type="match status" value="1"/>
</dbReference>
<gene>
    <name evidence="8" type="ORF">C24_LOCUS3427</name>
</gene>
<evidence type="ECO:0000256" key="3">
    <source>
        <dbReference type="ARBA" id="ARBA00022528"/>
    </source>
</evidence>
<organism evidence="8 9">
    <name type="scientific">Arabidopsis thaliana</name>
    <name type="common">Mouse-ear cress</name>
    <dbReference type="NCBI Taxonomy" id="3702"/>
    <lineage>
        <taxon>Eukaryota</taxon>
        <taxon>Viridiplantae</taxon>
        <taxon>Streptophyta</taxon>
        <taxon>Embryophyta</taxon>
        <taxon>Tracheophyta</taxon>
        <taxon>Spermatophyta</taxon>
        <taxon>Magnoliopsida</taxon>
        <taxon>eudicotyledons</taxon>
        <taxon>Gunneridae</taxon>
        <taxon>Pentapetalae</taxon>
        <taxon>rosids</taxon>
        <taxon>malvids</taxon>
        <taxon>Brassicales</taxon>
        <taxon>Brassicaceae</taxon>
        <taxon>Camelineae</taxon>
        <taxon>Arabidopsis</taxon>
    </lineage>
</organism>
<dbReference type="InterPro" id="IPR029069">
    <property type="entry name" value="HotDog_dom_sf"/>
</dbReference>
<evidence type="ECO:0000256" key="4">
    <source>
        <dbReference type="ARBA" id="ARBA00022640"/>
    </source>
</evidence>
<evidence type="ECO:0000256" key="6">
    <source>
        <dbReference type="ARBA" id="ARBA00022946"/>
    </source>
</evidence>
<dbReference type="PANTHER" id="PTHR31793:SF27">
    <property type="entry name" value="NOVEL THIOESTERASE SUPERFAMILY DOMAIN AND SAPOSIN A-TYPE DOMAIN CONTAINING PROTEIN (0610012H03RIK)"/>
    <property type="match status" value="1"/>
</dbReference>
<proteinExistence type="inferred from homology"/>
<accession>A0A5S9WLX5</accession>
<dbReference type="CDD" id="cd00586">
    <property type="entry name" value="4HBT"/>
    <property type="match status" value="1"/>
</dbReference>
<dbReference type="InterPro" id="IPR050563">
    <property type="entry name" value="4-hydroxybenzoyl-CoA_TE"/>
</dbReference>
<dbReference type="GO" id="GO:0009507">
    <property type="term" value="C:chloroplast"/>
    <property type="evidence" value="ECO:0007669"/>
    <property type="project" value="UniProtKB-SubCell"/>
</dbReference>
<dbReference type="Gene3D" id="3.10.129.10">
    <property type="entry name" value="Hotdog Thioesterase"/>
    <property type="match status" value="1"/>
</dbReference>
<evidence type="ECO:0000256" key="2">
    <source>
        <dbReference type="ARBA" id="ARBA00005953"/>
    </source>
</evidence>
<keyword evidence="5" id="KW-0378">Hydrolase</keyword>
<evidence type="ECO:0000256" key="5">
    <source>
        <dbReference type="ARBA" id="ARBA00022801"/>
    </source>
</evidence>
<dbReference type="Pfam" id="PF13279">
    <property type="entry name" value="4HBT_2"/>
    <property type="match status" value="1"/>
</dbReference>
<evidence type="ECO:0000313" key="8">
    <source>
        <dbReference type="EMBL" id="CAA0267023.1"/>
    </source>
</evidence>
<reference evidence="8 9" key="1">
    <citation type="submission" date="2019-12" db="EMBL/GenBank/DDBJ databases">
        <authorList>
            <person name="Jiao W.-B."/>
            <person name="Schneeberger K."/>
        </authorList>
    </citation>
    <scope>NUCLEOTIDE SEQUENCE [LARGE SCALE GENOMIC DNA]</scope>
    <source>
        <strain evidence="9">cv. C24</strain>
    </source>
</reference>
<dbReference type="ExpressionAtlas" id="A0A5S9WLX5">
    <property type="expression patterns" value="baseline and differential"/>
</dbReference>
<keyword evidence="7" id="KW-0443">Lipid metabolism</keyword>
<evidence type="ECO:0000313" key="9">
    <source>
        <dbReference type="Proteomes" id="UP000434276"/>
    </source>
</evidence>
<dbReference type="Proteomes" id="UP000434276">
    <property type="component" value="Unassembled WGS sequence"/>
</dbReference>
<name>A0A5S9WLX5_ARATH</name>
<evidence type="ECO:0000256" key="7">
    <source>
        <dbReference type="ARBA" id="ARBA00023098"/>
    </source>
</evidence>
<keyword evidence="4" id="KW-0934">Plastid</keyword>
<dbReference type="EMBL" id="CACSHJ010000087">
    <property type="protein sequence ID" value="CAA0267023.1"/>
    <property type="molecule type" value="Genomic_DNA"/>
</dbReference>
<comment type="similarity">
    <text evidence="2">Belongs to the 4-hydroxybenzoyl-CoA thioesterase family.</text>
</comment>
<dbReference type="GO" id="GO:0006629">
    <property type="term" value="P:lipid metabolic process"/>
    <property type="evidence" value="ECO:0007669"/>
    <property type="project" value="UniProtKB-KW"/>
</dbReference>
<dbReference type="OrthoDB" id="588330at2759"/>
<dbReference type="SUPFAM" id="SSF54637">
    <property type="entry name" value="Thioesterase/thiol ester dehydrase-isomerase"/>
    <property type="match status" value="1"/>
</dbReference>
<dbReference type="GO" id="GO:0016297">
    <property type="term" value="F:fatty acyl-[ACP] hydrolase activity"/>
    <property type="evidence" value="ECO:0007669"/>
    <property type="project" value="UniProtKB-ARBA"/>
</dbReference>
<keyword evidence="3" id="KW-0150">Chloroplast</keyword>
<keyword evidence="6" id="KW-0809">Transit peptide</keyword>
<protein>
    <submittedName>
        <fullName evidence="8">Uncharacterized protein</fullName>
    </submittedName>
</protein>
<dbReference type="AlphaFoldDB" id="A0A5S9WLX5"/>